<name>A0A1I7XKK6_HETBA</name>
<organism evidence="1 2">
    <name type="scientific">Heterorhabditis bacteriophora</name>
    <name type="common">Entomopathogenic nematode worm</name>
    <dbReference type="NCBI Taxonomy" id="37862"/>
    <lineage>
        <taxon>Eukaryota</taxon>
        <taxon>Metazoa</taxon>
        <taxon>Ecdysozoa</taxon>
        <taxon>Nematoda</taxon>
        <taxon>Chromadorea</taxon>
        <taxon>Rhabditida</taxon>
        <taxon>Rhabditina</taxon>
        <taxon>Rhabditomorpha</taxon>
        <taxon>Strongyloidea</taxon>
        <taxon>Heterorhabditidae</taxon>
        <taxon>Heterorhabditis</taxon>
    </lineage>
</organism>
<proteinExistence type="predicted"/>
<reference evidence="2" key="1">
    <citation type="submission" date="2016-11" db="UniProtKB">
        <authorList>
            <consortium name="WormBaseParasite"/>
        </authorList>
    </citation>
    <scope>IDENTIFICATION</scope>
</reference>
<protein>
    <submittedName>
        <fullName evidence="2">Transposase</fullName>
    </submittedName>
</protein>
<dbReference type="AlphaFoldDB" id="A0A1I7XKK6"/>
<dbReference type="Proteomes" id="UP000095283">
    <property type="component" value="Unplaced"/>
</dbReference>
<evidence type="ECO:0000313" key="1">
    <source>
        <dbReference type="Proteomes" id="UP000095283"/>
    </source>
</evidence>
<accession>A0A1I7XKK6</accession>
<evidence type="ECO:0000313" key="2">
    <source>
        <dbReference type="WBParaSite" id="Hba_18302"/>
    </source>
</evidence>
<keyword evidence="1" id="KW-1185">Reference proteome</keyword>
<dbReference type="WBParaSite" id="Hba_18302">
    <property type="protein sequence ID" value="Hba_18302"/>
    <property type="gene ID" value="Hba_18302"/>
</dbReference>
<sequence length="127" mass="15350">MIHQKNHSLANFVAELKRRDLLYDSYPSNIYDSYAKDLRCDYKRVSTFSNRQLRQQVGKINWRWRLFMVVKGWKMQCVVQEHFLMVLFFKITDPTVRVDFSMVTLPEASDLTVICWGKRNFHLVRWV</sequence>